<evidence type="ECO:0000259" key="4">
    <source>
        <dbReference type="Pfam" id="PF25000"/>
    </source>
</evidence>
<feature type="domain" description="DUF7779" evidence="4">
    <location>
        <begin position="581"/>
        <end position="671"/>
    </location>
</feature>
<dbReference type="InterPro" id="IPR011990">
    <property type="entry name" value="TPR-like_helical_dom_sf"/>
</dbReference>
<dbReference type="InterPro" id="IPR029498">
    <property type="entry name" value="HeLo_dom"/>
</dbReference>
<evidence type="ECO:0000259" key="2">
    <source>
        <dbReference type="Pfam" id="PF00931"/>
    </source>
</evidence>
<dbReference type="InterPro" id="IPR002182">
    <property type="entry name" value="NB-ARC"/>
</dbReference>
<evidence type="ECO:0000313" key="6">
    <source>
        <dbReference type="Proteomes" id="UP001307849"/>
    </source>
</evidence>
<dbReference type="AlphaFoldDB" id="A0AAN8NMQ1"/>
<dbReference type="Pfam" id="PF25000">
    <property type="entry name" value="DUF7779"/>
    <property type="match status" value="1"/>
</dbReference>
<accession>A0AAN8NMQ1</accession>
<evidence type="ECO:0008006" key="7">
    <source>
        <dbReference type="Google" id="ProtNLM"/>
    </source>
</evidence>
<dbReference type="SUPFAM" id="SSF52540">
    <property type="entry name" value="P-loop containing nucleoside triphosphate hydrolases"/>
    <property type="match status" value="1"/>
</dbReference>
<reference evidence="5 6" key="1">
    <citation type="submission" date="2019-10" db="EMBL/GenBank/DDBJ databases">
        <authorList>
            <person name="Palmer J.M."/>
        </authorList>
    </citation>
    <scope>NUCLEOTIDE SEQUENCE [LARGE SCALE GENOMIC DNA]</scope>
    <source>
        <strain evidence="5 6">TWF506</strain>
    </source>
</reference>
<dbReference type="Pfam" id="PF14479">
    <property type="entry name" value="HeLo"/>
    <property type="match status" value="1"/>
</dbReference>
<dbReference type="PANTHER" id="PTHR35205">
    <property type="entry name" value="NB-ARC AND TPR DOMAIN PROTEIN"/>
    <property type="match status" value="1"/>
</dbReference>
<dbReference type="InterPro" id="IPR038305">
    <property type="entry name" value="HeLo_sf"/>
</dbReference>
<organism evidence="5 6">
    <name type="scientific">Arthrobotrys conoides</name>
    <dbReference type="NCBI Taxonomy" id="74498"/>
    <lineage>
        <taxon>Eukaryota</taxon>
        <taxon>Fungi</taxon>
        <taxon>Dikarya</taxon>
        <taxon>Ascomycota</taxon>
        <taxon>Pezizomycotina</taxon>
        <taxon>Orbiliomycetes</taxon>
        <taxon>Orbiliales</taxon>
        <taxon>Orbiliaceae</taxon>
        <taxon>Arthrobotrys</taxon>
    </lineage>
</organism>
<dbReference type="Gene3D" id="1.25.40.10">
    <property type="entry name" value="Tetratricopeptide repeat domain"/>
    <property type="match status" value="1"/>
</dbReference>
<feature type="domain" description="Prion-inhibition and propagation HeLo" evidence="3">
    <location>
        <begin position="8"/>
        <end position="270"/>
    </location>
</feature>
<evidence type="ECO:0000259" key="3">
    <source>
        <dbReference type="Pfam" id="PF14479"/>
    </source>
</evidence>
<dbReference type="Gene3D" id="1.20.120.1020">
    <property type="entry name" value="Prion-inhibition and propagation, HeLo domain"/>
    <property type="match status" value="1"/>
</dbReference>
<dbReference type="InterPro" id="IPR027417">
    <property type="entry name" value="P-loop_NTPase"/>
</dbReference>
<dbReference type="EMBL" id="JAVHJM010000005">
    <property type="protein sequence ID" value="KAK6513653.1"/>
    <property type="molecule type" value="Genomic_DNA"/>
</dbReference>
<feature type="domain" description="NB-ARC" evidence="2">
    <location>
        <begin position="322"/>
        <end position="382"/>
    </location>
</feature>
<evidence type="ECO:0000256" key="1">
    <source>
        <dbReference type="SAM" id="MobiDB-lite"/>
    </source>
</evidence>
<keyword evidence="6" id="KW-1185">Reference proteome</keyword>
<dbReference type="Gene3D" id="3.40.50.300">
    <property type="entry name" value="P-loop containing nucleotide triphosphate hydrolases"/>
    <property type="match status" value="1"/>
</dbReference>
<protein>
    <recommendedName>
        <fullName evidence="7">NB-ARC domain-containing protein</fullName>
    </recommendedName>
</protein>
<comment type="caution">
    <text evidence="5">The sequence shown here is derived from an EMBL/GenBank/DDBJ whole genome shotgun (WGS) entry which is preliminary data.</text>
</comment>
<dbReference type="Pfam" id="PF00931">
    <property type="entry name" value="NB-ARC"/>
    <property type="match status" value="1"/>
</dbReference>
<sequence length="1014" mass="114450">MSGFEIAGLAIGAPAVVELLIKVSVKGYHIFQSAQSAGPDFQRYQYELKVMCVDLQEWETRLKLLGGDLAVVLGATSLRYKTTLDTLAMIAGVFVEVDRLNEKYGISCDNPDLNQTSSVQSSQSETSQNRNRNYWMNRILFGSRDLPKKRPVSTLMESTFTTLSLSKDNSRGSLQLDLRHEENSPPVSATDKIKTLQNFSDKIDLEVQVPGLDRHIISLGAKAREYHNTLTALQRYKWAIYNSSKLKLLVNDLKLYTNYLHRLTKDHFKRDTLRQSLVPFIEFNVPFLPSHPLALRFCGRVEELMKMDEYLCPTKSFAHSHHPRLVINLHGMGGMGKSQLARHFVEVNKKNYTSVLWVHAADAGTVGTSARRILKELIAHYATRYNSQMRSKQDPPPNSDGPETNFKIIATDLRIPGQIDNTGEPAGDAAQNPWDCVRNWLARESNFRWCLVLDSVDTEPEIERLNELIPPCAHGHVIITSRLRVPETKIISVSGLDQQASIRLLLGGGDGDASEAEKVADALGHLPIALSQAAAYVAKKQLNFAQYLKRLSENRTQLLGTAYSKYTEGVFSCWRLSVEALMKSNPHAIDLLRLCSFLSPDGVSEELLHRGVEGIRWAQNEVSRVNEAVDGLVTYSLMTRNLVTASSSGNASQSFWIHPLVQLWARDSYSNEGSVILEENKLRLAHLHEQGARRAICLVASSLKTEGLLRTPHDWTYERDNVAHFDLCIHRYLIEQKVVGDKAKGVKLSKSLYALGRYKRLWGKYMIATDIIKIAIRVLENTLNERPSPAGEKNLFLLKAVLIETYFYSPTKASYDVEDITRQIQEILQRLKVKQPRDCENIIRFELLRAPCLGEMGDISGSLGVYQQCLVEINNDEKLKHRAEWICNIQGKCGSACLQLHQYDEAEEYFHKSLETCKVSKHDGIPGMISWTLLQLAHIKHAKKDYPGECVHLRESSHFAELHYGLAHNETLSILRSLQEIYKKIGQLENAEHVSKRIAEGQAALASDRLVKEF</sequence>
<dbReference type="SUPFAM" id="SSF48452">
    <property type="entry name" value="TPR-like"/>
    <property type="match status" value="1"/>
</dbReference>
<name>A0AAN8NMQ1_9PEZI</name>
<dbReference type="PANTHER" id="PTHR35205:SF1">
    <property type="entry name" value="ZU5 DOMAIN-CONTAINING PROTEIN"/>
    <property type="match status" value="1"/>
</dbReference>
<feature type="region of interest" description="Disordered" evidence="1">
    <location>
        <begin position="386"/>
        <end position="405"/>
    </location>
</feature>
<dbReference type="InterPro" id="IPR056681">
    <property type="entry name" value="DUF7779"/>
</dbReference>
<proteinExistence type="predicted"/>
<gene>
    <name evidence="5" type="ORF">TWF506_008092</name>
</gene>
<dbReference type="Proteomes" id="UP001307849">
    <property type="component" value="Unassembled WGS sequence"/>
</dbReference>
<evidence type="ECO:0000313" key="5">
    <source>
        <dbReference type="EMBL" id="KAK6513653.1"/>
    </source>
</evidence>